<reference evidence="3 4" key="1">
    <citation type="journal article" date="2024" name="J Genomics">
        <title>Draft genome sequencing and assembly of Favolaschia claudopus CIRM-BRFM 2984 isolated from oak limbs.</title>
        <authorList>
            <person name="Navarro D."/>
            <person name="Drula E."/>
            <person name="Chaduli D."/>
            <person name="Cazenave R."/>
            <person name="Ahrendt S."/>
            <person name="Wang J."/>
            <person name="Lipzen A."/>
            <person name="Daum C."/>
            <person name="Barry K."/>
            <person name="Grigoriev I.V."/>
            <person name="Favel A."/>
            <person name="Rosso M.N."/>
            <person name="Martin F."/>
        </authorList>
    </citation>
    <scope>NUCLEOTIDE SEQUENCE [LARGE SCALE GENOMIC DNA]</scope>
    <source>
        <strain evidence="3 4">CIRM-BRFM 2984</strain>
    </source>
</reference>
<dbReference type="GO" id="GO:0005737">
    <property type="term" value="C:cytoplasm"/>
    <property type="evidence" value="ECO:0007669"/>
    <property type="project" value="TreeGrafter"/>
</dbReference>
<protein>
    <submittedName>
        <fullName evidence="3">CUE domain-containing protein</fullName>
    </submittedName>
</protein>
<feature type="domain" description="CUE" evidence="2">
    <location>
        <begin position="87"/>
        <end position="130"/>
    </location>
</feature>
<feature type="compositionally biased region" description="Polar residues" evidence="1">
    <location>
        <begin position="358"/>
        <end position="368"/>
    </location>
</feature>
<sequence>MAASPTPEQPKLADSELISTESVPAHTELTLTDAPATAADSAPPAATAGSPPPVTSSSPAPAPAAETTTTTESAPAPAAPPRERELVADPRLNTLRAMFPDFDDSLLQSVLDSVQGNTDRAIDALLGMSDPDYQGEPGAQQTQQRPQTQEELDEQLARTLMLQDQQDHDNAARQHAWQAQQQQQQQQGRPEPRRQGSSGGPERDTMQEFSEQFNKFAESGRKTLGTFFNKVKAKIQELDQPQGGQSSGNATHGGVGGDTYPYESQYNPYPDTSHQQRNDNSNNPNPHQQMPAYYDPNAAAGDGDRFGSGPHSPTGYDATPAPGAGGPGTPAPPSTQSGAPQIDGGKLGMLPKRPVSLLATSPQPSSAHTGAPPSSDDDDALEYAENPFEEDKTRK</sequence>
<keyword evidence="4" id="KW-1185">Reference proteome</keyword>
<evidence type="ECO:0000313" key="4">
    <source>
        <dbReference type="Proteomes" id="UP001362999"/>
    </source>
</evidence>
<feature type="region of interest" description="Disordered" evidence="1">
    <location>
        <begin position="122"/>
        <end position="217"/>
    </location>
</feature>
<feature type="compositionally biased region" description="Low complexity" evidence="1">
    <location>
        <begin position="173"/>
        <end position="187"/>
    </location>
</feature>
<dbReference type="AlphaFoldDB" id="A0AAW0ABR5"/>
<evidence type="ECO:0000259" key="2">
    <source>
        <dbReference type="PROSITE" id="PS51140"/>
    </source>
</evidence>
<dbReference type="PROSITE" id="PS51140">
    <property type="entry name" value="CUE"/>
    <property type="match status" value="1"/>
</dbReference>
<feature type="region of interest" description="Disordered" evidence="1">
    <location>
        <begin position="1"/>
        <end position="88"/>
    </location>
</feature>
<feature type="region of interest" description="Disordered" evidence="1">
    <location>
        <begin position="235"/>
        <end position="395"/>
    </location>
</feature>
<comment type="caution">
    <text evidence="3">The sequence shown here is derived from an EMBL/GenBank/DDBJ whole genome shotgun (WGS) entry which is preliminary data.</text>
</comment>
<dbReference type="CDD" id="cd14279">
    <property type="entry name" value="CUE"/>
    <property type="match status" value="1"/>
</dbReference>
<dbReference type="PANTHER" id="PTHR16461">
    <property type="entry name" value="TOLL-INTERACTING PROTEIN"/>
    <property type="match status" value="1"/>
</dbReference>
<organism evidence="3 4">
    <name type="scientific">Favolaschia claudopus</name>
    <dbReference type="NCBI Taxonomy" id="2862362"/>
    <lineage>
        <taxon>Eukaryota</taxon>
        <taxon>Fungi</taxon>
        <taxon>Dikarya</taxon>
        <taxon>Basidiomycota</taxon>
        <taxon>Agaricomycotina</taxon>
        <taxon>Agaricomycetes</taxon>
        <taxon>Agaricomycetidae</taxon>
        <taxon>Agaricales</taxon>
        <taxon>Marasmiineae</taxon>
        <taxon>Mycenaceae</taxon>
        <taxon>Favolaschia</taxon>
    </lineage>
</organism>
<dbReference type="EMBL" id="JAWWNJ010000077">
    <property type="protein sequence ID" value="KAK7005950.1"/>
    <property type="molecule type" value="Genomic_DNA"/>
</dbReference>
<dbReference type="Pfam" id="PF02845">
    <property type="entry name" value="CUE"/>
    <property type="match status" value="1"/>
</dbReference>
<dbReference type="InterPro" id="IPR009060">
    <property type="entry name" value="UBA-like_sf"/>
</dbReference>
<feature type="compositionally biased region" description="Low complexity" evidence="1">
    <location>
        <begin position="32"/>
        <end position="76"/>
    </location>
</feature>
<accession>A0AAW0ABR5</accession>
<feature type="compositionally biased region" description="Low complexity" evidence="1">
    <location>
        <begin position="140"/>
        <end position="149"/>
    </location>
</feature>
<dbReference type="Proteomes" id="UP001362999">
    <property type="component" value="Unassembled WGS sequence"/>
</dbReference>
<name>A0AAW0ABR5_9AGAR</name>
<dbReference type="SMART" id="SM00546">
    <property type="entry name" value="CUE"/>
    <property type="match status" value="1"/>
</dbReference>
<evidence type="ECO:0000256" key="1">
    <source>
        <dbReference type="SAM" id="MobiDB-lite"/>
    </source>
</evidence>
<proteinExistence type="predicted"/>
<feature type="compositionally biased region" description="Polar residues" evidence="1">
    <location>
        <begin position="262"/>
        <end position="288"/>
    </location>
</feature>
<evidence type="ECO:0000313" key="3">
    <source>
        <dbReference type="EMBL" id="KAK7005950.1"/>
    </source>
</evidence>
<dbReference type="InterPro" id="IPR003892">
    <property type="entry name" value="CUE"/>
</dbReference>
<dbReference type="SUPFAM" id="SSF46934">
    <property type="entry name" value="UBA-like"/>
    <property type="match status" value="1"/>
</dbReference>
<dbReference type="Gene3D" id="1.10.8.10">
    <property type="entry name" value="DNA helicase RuvA subunit, C-terminal domain"/>
    <property type="match status" value="1"/>
</dbReference>
<dbReference type="GO" id="GO:0043130">
    <property type="term" value="F:ubiquitin binding"/>
    <property type="evidence" value="ECO:0007669"/>
    <property type="project" value="InterPro"/>
</dbReference>
<dbReference type="GO" id="GO:0031624">
    <property type="term" value="F:ubiquitin conjugating enzyme binding"/>
    <property type="evidence" value="ECO:0007669"/>
    <property type="project" value="TreeGrafter"/>
</dbReference>
<dbReference type="PANTHER" id="PTHR16461:SF5">
    <property type="entry name" value="TOLL-INTERACTING PROTEIN"/>
    <property type="match status" value="1"/>
</dbReference>
<gene>
    <name evidence="3" type="ORF">R3P38DRAFT_3040539</name>
</gene>
<dbReference type="GO" id="GO:0006511">
    <property type="term" value="P:ubiquitin-dependent protein catabolic process"/>
    <property type="evidence" value="ECO:0007669"/>
    <property type="project" value="TreeGrafter"/>
</dbReference>